<name>F9S8Y9_9VIBR</name>
<reference evidence="1 2" key="1">
    <citation type="journal article" date="2012" name="Int. J. Syst. Evol. Microbiol.">
        <title>Vibrio caribbeanicus sp. nov., isolated from the marine sponge Scleritoderma cyanea.</title>
        <authorList>
            <person name="Hoffmann M."/>
            <person name="Monday S.R."/>
            <person name="Allard M.W."/>
            <person name="Strain E.A."/>
            <person name="Whittaker P."/>
            <person name="Naum M."/>
            <person name="McCarthy P.J."/>
            <person name="Lopez J.V."/>
            <person name="Fischer M."/>
            <person name="Brown E.W."/>
        </authorList>
    </citation>
    <scope>NUCLEOTIDE SEQUENCE [LARGE SCALE GENOMIC DNA]</scope>
    <source>
        <strain evidence="1 2">ATCC 700023</strain>
    </source>
</reference>
<proteinExistence type="predicted"/>
<dbReference type="Proteomes" id="UP000004605">
    <property type="component" value="Unassembled WGS sequence"/>
</dbReference>
<keyword evidence="2" id="KW-1185">Reference proteome</keyword>
<dbReference type="EMBL" id="AFWF01000326">
    <property type="protein sequence ID" value="EGU29042.1"/>
    <property type="molecule type" value="Genomic_DNA"/>
</dbReference>
<comment type="caution">
    <text evidence="1">The sequence shown here is derived from an EMBL/GenBank/DDBJ whole genome shotgun (WGS) entry which is preliminary data.</text>
</comment>
<sequence length="43" mass="5068">MKLCWPELIIEPRLSNIALKTSNWLTQIAVAVRYVFTYNPRFA</sequence>
<evidence type="ECO:0000313" key="2">
    <source>
        <dbReference type="Proteomes" id="UP000004605"/>
    </source>
</evidence>
<gene>
    <name evidence="1" type="ORF">VII00023_05787</name>
</gene>
<organism evidence="1 2">
    <name type="scientific">Vibrio ichthyoenteri ATCC 700023</name>
    <dbReference type="NCBI Taxonomy" id="870968"/>
    <lineage>
        <taxon>Bacteria</taxon>
        <taxon>Pseudomonadati</taxon>
        <taxon>Pseudomonadota</taxon>
        <taxon>Gammaproteobacteria</taxon>
        <taxon>Vibrionales</taxon>
        <taxon>Vibrionaceae</taxon>
        <taxon>Vibrio</taxon>
    </lineage>
</organism>
<accession>F9S8Y9</accession>
<protein>
    <submittedName>
        <fullName evidence="1">Uncharacterized protein</fullName>
    </submittedName>
</protein>
<dbReference type="AlphaFoldDB" id="F9S8Y9"/>
<evidence type="ECO:0000313" key="1">
    <source>
        <dbReference type="EMBL" id="EGU29042.1"/>
    </source>
</evidence>